<dbReference type="CDD" id="cd16411">
    <property type="entry name" value="ParB_N_like"/>
    <property type="match status" value="1"/>
</dbReference>
<evidence type="ECO:0000313" key="4">
    <source>
        <dbReference type="Proteomes" id="UP000249633"/>
    </source>
</evidence>
<sequence>MSREHPPGELQMIPIERIRVLNPRDRNTQVFEEIVGNIKALGLKKPVTVTPRTDASGQYFLLICGEGRLKAFRTLGQSEIPAMVVHVADEDAFIMSLAENIARRQGWPLELLAGIDQLKKQGYDKREIAKKTGLSQEYVYGILQLLENGEERLLVAVERGHIPLNAALSIAGAGSNDKDIQAALQEAYETGQLRGSQLLQARKIIERRRTLGRSVARNAPRKTTNVTSASLIRTYQEEVDRQKRMVRKAELVHQRLLFVTEALRQLLTDEDFGNLLRAEGLDTLPKYLNDRVWPLGRAA</sequence>
<dbReference type="AlphaFoldDB" id="A0A2W5DAJ3"/>
<dbReference type="PANTHER" id="PTHR33375:SF1">
    <property type="entry name" value="CHROMOSOME-PARTITIONING PROTEIN PARB-RELATED"/>
    <property type="match status" value="1"/>
</dbReference>
<dbReference type="EMBL" id="QFOD01000031">
    <property type="protein sequence ID" value="PZP27363.1"/>
    <property type="molecule type" value="Genomic_DNA"/>
</dbReference>
<gene>
    <name evidence="3" type="ORF">DI603_22060</name>
</gene>
<dbReference type="InterPro" id="IPR050336">
    <property type="entry name" value="Chromosome_partition/occlusion"/>
</dbReference>
<dbReference type="SMART" id="SM00470">
    <property type="entry name" value="ParB"/>
    <property type="match status" value="1"/>
</dbReference>
<protein>
    <submittedName>
        <fullName evidence="3">Chromosome partitioning protein ParB</fullName>
    </submittedName>
</protein>
<dbReference type="Gene3D" id="1.10.10.2830">
    <property type="match status" value="1"/>
</dbReference>
<evidence type="ECO:0000313" key="3">
    <source>
        <dbReference type="EMBL" id="PZP27363.1"/>
    </source>
</evidence>
<evidence type="ECO:0000256" key="1">
    <source>
        <dbReference type="ARBA" id="ARBA00006295"/>
    </source>
</evidence>
<dbReference type="GO" id="GO:0003677">
    <property type="term" value="F:DNA binding"/>
    <property type="evidence" value="ECO:0007669"/>
    <property type="project" value="InterPro"/>
</dbReference>
<dbReference type="GO" id="GO:0007059">
    <property type="term" value="P:chromosome segregation"/>
    <property type="evidence" value="ECO:0007669"/>
    <property type="project" value="TreeGrafter"/>
</dbReference>
<comment type="similarity">
    <text evidence="1">Belongs to the ParB family.</text>
</comment>
<name>A0A2W5DAJ3_9BURK</name>
<dbReference type="PANTHER" id="PTHR33375">
    <property type="entry name" value="CHROMOSOME-PARTITIONING PROTEIN PARB-RELATED"/>
    <property type="match status" value="1"/>
</dbReference>
<dbReference type="Proteomes" id="UP000249633">
    <property type="component" value="Unassembled WGS sequence"/>
</dbReference>
<organism evidence="3 4">
    <name type="scientific">Roseateles depolymerans</name>
    <dbReference type="NCBI Taxonomy" id="76731"/>
    <lineage>
        <taxon>Bacteria</taxon>
        <taxon>Pseudomonadati</taxon>
        <taxon>Pseudomonadota</taxon>
        <taxon>Betaproteobacteria</taxon>
        <taxon>Burkholderiales</taxon>
        <taxon>Sphaerotilaceae</taxon>
        <taxon>Roseateles</taxon>
    </lineage>
</organism>
<accession>A0A2W5DAJ3</accession>
<dbReference type="InterPro" id="IPR036086">
    <property type="entry name" value="ParB/Sulfiredoxin_sf"/>
</dbReference>
<evidence type="ECO:0000259" key="2">
    <source>
        <dbReference type="SMART" id="SM00470"/>
    </source>
</evidence>
<dbReference type="Pfam" id="PF07506">
    <property type="entry name" value="RepB"/>
    <property type="match status" value="1"/>
</dbReference>
<dbReference type="Gene3D" id="3.90.1530.30">
    <property type="match status" value="1"/>
</dbReference>
<feature type="domain" description="ParB-like N-terminal" evidence="2">
    <location>
        <begin position="11"/>
        <end position="101"/>
    </location>
</feature>
<proteinExistence type="inferred from homology"/>
<reference evidence="3 4" key="1">
    <citation type="submission" date="2017-08" db="EMBL/GenBank/DDBJ databases">
        <title>Infants hospitalized years apart are colonized by the same room-sourced microbial strains.</title>
        <authorList>
            <person name="Brooks B."/>
            <person name="Olm M.R."/>
            <person name="Firek B.A."/>
            <person name="Baker R."/>
            <person name="Thomas B.C."/>
            <person name="Morowitz M.J."/>
            <person name="Banfield J.F."/>
        </authorList>
    </citation>
    <scope>NUCLEOTIDE SEQUENCE [LARGE SCALE GENOMIC DNA]</scope>
    <source>
        <strain evidence="3">S2_012_000_R2_81</strain>
    </source>
</reference>
<dbReference type="InterPro" id="IPR003115">
    <property type="entry name" value="ParB_N"/>
</dbReference>
<dbReference type="Pfam" id="PF02195">
    <property type="entry name" value="ParB_N"/>
    <property type="match status" value="1"/>
</dbReference>
<dbReference type="InterPro" id="IPR004437">
    <property type="entry name" value="ParB/RepB/Spo0J"/>
</dbReference>
<comment type="caution">
    <text evidence="3">The sequence shown here is derived from an EMBL/GenBank/DDBJ whole genome shotgun (WGS) entry which is preliminary data.</text>
</comment>
<dbReference type="GO" id="GO:0005694">
    <property type="term" value="C:chromosome"/>
    <property type="evidence" value="ECO:0007669"/>
    <property type="project" value="TreeGrafter"/>
</dbReference>
<dbReference type="SUPFAM" id="SSF110849">
    <property type="entry name" value="ParB/Sulfiredoxin"/>
    <property type="match status" value="1"/>
</dbReference>
<dbReference type="NCBIfam" id="TIGR00180">
    <property type="entry name" value="parB_part"/>
    <property type="match status" value="1"/>
</dbReference>
<dbReference type="SUPFAM" id="SSF109709">
    <property type="entry name" value="KorB DNA-binding domain-like"/>
    <property type="match status" value="1"/>
</dbReference>
<dbReference type="InterPro" id="IPR011111">
    <property type="entry name" value="Plasmid_RepB"/>
</dbReference>